<dbReference type="PATRIC" id="fig|220754.4.peg.3318"/>
<dbReference type="EMBL" id="JXRR01000021">
    <property type="protein sequence ID" value="KIL43786.1"/>
    <property type="molecule type" value="Genomic_DNA"/>
</dbReference>
<protein>
    <submittedName>
        <fullName evidence="1">Uncharacterized protein</fullName>
    </submittedName>
</protein>
<dbReference type="AlphaFoldDB" id="A0A0C2VGZ5"/>
<sequence length="147" mass="17509">MLKHALSLEERKTLIKNLSKDKEFKELLLYYMQISKDIGHKRDEEERVNYSAVMEHQNGEQRNILMLLQQSLSLLEHHQMYVKNMILKKCDAKIDLFEDFSQQEPQGDILFENIMILLTEHSNIQKRYIEESIAELLIYSLVNLDLI</sequence>
<dbReference type="RefSeq" id="WP_041060922.1">
    <property type="nucleotide sequence ID" value="NZ_JXRR01000021.1"/>
</dbReference>
<gene>
    <name evidence="1" type="ORF">KR50_33060</name>
</gene>
<evidence type="ECO:0000313" key="2">
    <source>
        <dbReference type="Proteomes" id="UP000031972"/>
    </source>
</evidence>
<evidence type="ECO:0000313" key="1">
    <source>
        <dbReference type="EMBL" id="KIL43786.1"/>
    </source>
</evidence>
<proteinExistence type="predicted"/>
<name>A0A0C2VGZ5_9BACL</name>
<organism evidence="1 2">
    <name type="scientific">Jeotgalibacillus campisalis</name>
    <dbReference type="NCBI Taxonomy" id="220754"/>
    <lineage>
        <taxon>Bacteria</taxon>
        <taxon>Bacillati</taxon>
        <taxon>Bacillota</taxon>
        <taxon>Bacilli</taxon>
        <taxon>Bacillales</taxon>
        <taxon>Caryophanaceae</taxon>
        <taxon>Jeotgalibacillus</taxon>
    </lineage>
</organism>
<keyword evidence="2" id="KW-1185">Reference proteome</keyword>
<accession>A0A0C2VGZ5</accession>
<dbReference type="Proteomes" id="UP000031972">
    <property type="component" value="Unassembled WGS sequence"/>
</dbReference>
<comment type="caution">
    <text evidence="1">The sequence shown here is derived from an EMBL/GenBank/DDBJ whole genome shotgun (WGS) entry which is preliminary data.</text>
</comment>
<reference evidence="1 2" key="1">
    <citation type="submission" date="2015-01" db="EMBL/GenBank/DDBJ databases">
        <title>Jeotgalibacillus campisalis genome sequencing.</title>
        <authorList>
            <person name="Goh K.M."/>
            <person name="Chan K.-G."/>
            <person name="Yaakop A.S."/>
            <person name="Ee R."/>
            <person name="Gan H.M."/>
            <person name="Chan C.S."/>
        </authorList>
    </citation>
    <scope>NUCLEOTIDE SEQUENCE [LARGE SCALE GENOMIC DNA]</scope>
    <source>
        <strain evidence="1 2">SF-57</strain>
    </source>
</reference>